<evidence type="ECO:0000313" key="2">
    <source>
        <dbReference type="Proteomes" id="UP001165308"/>
    </source>
</evidence>
<name>A0ABT0STS3_9GAMM</name>
<accession>A0ABT0STS3</accession>
<comment type="caution">
    <text evidence="1">The sequence shown here is derived from an EMBL/GenBank/DDBJ whole genome shotgun (WGS) entry which is preliminary data.</text>
</comment>
<evidence type="ECO:0000313" key="1">
    <source>
        <dbReference type="EMBL" id="MCL7931230.1"/>
    </source>
</evidence>
<organism evidence="1 2">
    <name type="scientific">Halomonas llamarensis</name>
    <dbReference type="NCBI Taxonomy" id="2945104"/>
    <lineage>
        <taxon>Bacteria</taxon>
        <taxon>Pseudomonadati</taxon>
        <taxon>Pseudomonadota</taxon>
        <taxon>Gammaproteobacteria</taxon>
        <taxon>Oceanospirillales</taxon>
        <taxon>Halomonadaceae</taxon>
        <taxon>Halomonas</taxon>
    </lineage>
</organism>
<protein>
    <submittedName>
        <fullName evidence="1">Uncharacterized protein</fullName>
    </submittedName>
</protein>
<keyword evidence="2" id="KW-1185">Reference proteome</keyword>
<dbReference type="EMBL" id="JAMJPJ010000032">
    <property type="protein sequence ID" value="MCL7931230.1"/>
    <property type="molecule type" value="Genomic_DNA"/>
</dbReference>
<feature type="non-terminal residue" evidence="1">
    <location>
        <position position="62"/>
    </location>
</feature>
<reference evidence="1" key="1">
    <citation type="submission" date="2022-05" db="EMBL/GenBank/DDBJ databases">
        <title>Halomonas geminus sp. nov. and Halomonas llamarensis sp. nov. isolated from high-altitude salars of the Atacama Desert.</title>
        <authorList>
            <person name="Hintersatz C."/>
            <person name="Rojas L.A."/>
            <person name="Wei T.-S."/>
            <person name="Kutschke S."/>
            <person name="Lehmann F."/>
            <person name="Jain R."/>
            <person name="Pollmann K."/>
        </authorList>
    </citation>
    <scope>NUCLEOTIDE SEQUENCE</scope>
    <source>
        <strain evidence="1">ATCHA</strain>
    </source>
</reference>
<proteinExistence type="predicted"/>
<dbReference type="Proteomes" id="UP001165308">
    <property type="component" value="Unassembled WGS sequence"/>
</dbReference>
<gene>
    <name evidence="1" type="ORF">M8006_14810</name>
</gene>
<sequence>MLQLSAFLRGGVIYQLQLNRVVDRRDVNRDRGAGRAAIAVVNGVVELGVTVEVGGGREGDRA</sequence>